<gene>
    <name evidence="2" type="ORF">I79_022107</name>
</gene>
<proteinExistence type="predicted"/>
<dbReference type="InParanoid" id="G3IEG0"/>
<evidence type="ECO:0000313" key="3">
    <source>
        <dbReference type="Proteomes" id="UP000001075"/>
    </source>
</evidence>
<reference evidence="3" key="1">
    <citation type="journal article" date="2011" name="Nat. Biotechnol.">
        <title>The genomic sequence of the Chinese hamster ovary (CHO)-K1 cell line.</title>
        <authorList>
            <person name="Xu X."/>
            <person name="Nagarajan H."/>
            <person name="Lewis N.E."/>
            <person name="Pan S."/>
            <person name="Cai Z."/>
            <person name="Liu X."/>
            <person name="Chen W."/>
            <person name="Xie M."/>
            <person name="Wang W."/>
            <person name="Hammond S."/>
            <person name="Andersen M.R."/>
            <person name="Neff N."/>
            <person name="Passarelli B."/>
            <person name="Koh W."/>
            <person name="Fan H.C."/>
            <person name="Wang J."/>
            <person name="Gui Y."/>
            <person name="Lee K.H."/>
            <person name="Betenbaugh M.J."/>
            <person name="Quake S.R."/>
            <person name="Famili I."/>
            <person name="Palsson B.O."/>
            <person name="Wang J."/>
        </authorList>
    </citation>
    <scope>NUCLEOTIDE SEQUENCE [LARGE SCALE GENOMIC DNA]</scope>
    <source>
        <strain evidence="3">CHO K1 cell line</strain>
    </source>
</reference>
<name>G3IEG0_CRIGR</name>
<evidence type="ECO:0000313" key="2">
    <source>
        <dbReference type="EMBL" id="EGW04872.1"/>
    </source>
</evidence>
<sequence>MKLNLGLLQKTTDWLLAKNTILGAFNMLELDNLKVLSSQNVYGTQASGESGRCYAPQPPSSTPAHFGFKPPCPDKGGPA</sequence>
<dbReference type="AlphaFoldDB" id="G3IEG0"/>
<dbReference type="GlyGen" id="G3IEG0">
    <property type="glycosylation" value="1 site"/>
</dbReference>
<evidence type="ECO:0000256" key="1">
    <source>
        <dbReference type="SAM" id="MobiDB-lite"/>
    </source>
</evidence>
<dbReference type="Proteomes" id="UP000001075">
    <property type="component" value="Unassembled WGS sequence"/>
</dbReference>
<feature type="region of interest" description="Disordered" evidence="1">
    <location>
        <begin position="45"/>
        <end position="79"/>
    </location>
</feature>
<dbReference type="EMBL" id="JH002195">
    <property type="protein sequence ID" value="EGW04872.1"/>
    <property type="molecule type" value="Genomic_DNA"/>
</dbReference>
<accession>G3IEG0</accession>
<organism evidence="2 3">
    <name type="scientific">Cricetulus griseus</name>
    <name type="common">Chinese hamster</name>
    <name type="synonym">Cricetulus barabensis griseus</name>
    <dbReference type="NCBI Taxonomy" id="10029"/>
    <lineage>
        <taxon>Eukaryota</taxon>
        <taxon>Metazoa</taxon>
        <taxon>Chordata</taxon>
        <taxon>Craniata</taxon>
        <taxon>Vertebrata</taxon>
        <taxon>Euteleostomi</taxon>
        <taxon>Mammalia</taxon>
        <taxon>Eutheria</taxon>
        <taxon>Euarchontoglires</taxon>
        <taxon>Glires</taxon>
        <taxon>Rodentia</taxon>
        <taxon>Myomorpha</taxon>
        <taxon>Muroidea</taxon>
        <taxon>Cricetidae</taxon>
        <taxon>Cricetinae</taxon>
        <taxon>Cricetulus</taxon>
    </lineage>
</organism>
<protein>
    <submittedName>
        <fullName evidence="2">Uncharacterized protein</fullName>
    </submittedName>
</protein>